<evidence type="ECO:0000256" key="2">
    <source>
        <dbReference type="ARBA" id="ARBA00022692"/>
    </source>
</evidence>
<sequence length="382" mass="43984">MDVMEVNENEVSKTEICGDFERYTLARFIFLMFASSIALLGTFGNLLLVYIFLNRKYPNTPPTLYPTVLAILDSLLCALYIMLFGIDAAIVYLHVESLFVLYHIYIVPAFVLSRITQFAIPYMLIFGTLERLVWILEDKNAILKRMYSVRGHHITMCITLFCCITLRLPTAFATVVHEFPNCTDFFRSKSTGAAHWVFESDIYYFFDFHLLSIAQTFIPFFVLVAFNLIIVRKLTKKRKRTDNRTSNEEEHNGALNVPTHLSQNSSGDVSPSFRLMTNPVRDAIYAMMIIVTTYLISNSLHLILTILERSKSSLLRDPMDANMASTFHTIFSDTVSFVYMFTSAIRVIIYCICDPTTRNDVKRMITRRQQENKKSLLVPAYV</sequence>
<keyword evidence="4 6" id="KW-0472">Membrane</keyword>
<dbReference type="PROSITE" id="PS50262">
    <property type="entry name" value="G_PROTEIN_RECEP_F1_2"/>
    <property type="match status" value="1"/>
</dbReference>
<evidence type="ECO:0000256" key="3">
    <source>
        <dbReference type="ARBA" id="ARBA00022989"/>
    </source>
</evidence>
<feature type="compositionally biased region" description="Polar residues" evidence="5">
    <location>
        <begin position="259"/>
        <end position="268"/>
    </location>
</feature>
<dbReference type="Proteomes" id="UP000887569">
    <property type="component" value="Unplaced"/>
</dbReference>
<accession>A0A915B7C7</accession>
<dbReference type="PANTHER" id="PTHR46709">
    <property type="entry name" value="PROTEIN CBG23488-RELATED"/>
    <property type="match status" value="1"/>
</dbReference>
<feature type="region of interest" description="Disordered" evidence="5">
    <location>
        <begin position="239"/>
        <end position="268"/>
    </location>
</feature>
<keyword evidence="3 6" id="KW-1133">Transmembrane helix</keyword>
<feature type="transmembrane region" description="Helical" evidence="6">
    <location>
        <begin position="327"/>
        <end position="353"/>
    </location>
</feature>
<feature type="transmembrane region" description="Helical" evidence="6">
    <location>
        <begin position="28"/>
        <end position="52"/>
    </location>
</feature>
<evidence type="ECO:0000313" key="9">
    <source>
        <dbReference type="WBParaSite" id="PgR026_g105_t01"/>
    </source>
</evidence>
<dbReference type="Pfam" id="PF10328">
    <property type="entry name" value="7TM_GPCR_Srx"/>
    <property type="match status" value="1"/>
</dbReference>
<keyword evidence="2 6" id="KW-0812">Transmembrane</keyword>
<evidence type="ECO:0000256" key="4">
    <source>
        <dbReference type="ARBA" id="ARBA00023136"/>
    </source>
</evidence>
<feature type="transmembrane region" description="Helical" evidence="6">
    <location>
        <begin position="64"/>
        <end position="83"/>
    </location>
</feature>
<comment type="subcellular location">
    <subcellularLocation>
        <location evidence="1">Membrane</location>
    </subcellularLocation>
</comment>
<dbReference type="InterPro" id="IPR019430">
    <property type="entry name" value="7TM_GPCR_serpentine_rcpt_Srx"/>
</dbReference>
<dbReference type="WBParaSite" id="PgR026_g105_t01">
    <property type="protein sequence ID" value="PgR026_g105_t01"/>
    <property type="gene ID" value="PgR026_g105"/>
</dbReference>
<keyword evidence="8" id="KW-1185">Reference proteome</keyword>
<feature type="transmembrane region" description="Helical" evidence="6">
    <location>
        <begin position="208"/>
        <end position="230"/>
    </location>
</feature>
<feature type="domain" description="G-protein coupled receptors family 1 profile" evidence="7">
    <location>
        <begin position="44"/>
        <end position="350"/>
    </location>
</feature>
<feature type="transmembrane region" description="Helical" evidence="6">
    <location>
        <begin position="90"/>
        <end position="112"/>
    </location>
</feature>
<evidence type="ECO:0000256" key="1">
    <source>
        <dbReference type="ARBA" id="ARBA00004370"/>
    </source>
</evidence>
<protein>
    <submittedName>
        <fullName evidence="9">G-protein coupled receptors family 1 profile domain-containing protein</fullName>
    </submittedName>
</protein>
<evidence type="ECO:0000313" key="8">
    <source>
        <dbReference type="Proteomes" id="UP000887569"/>
    </source>
</evidence>
<name>A0A915B7C7_PARUN</name>
<dbReference type="PANTHER" id="PTHR46709:SF14">
    <property type="entry name" value="G-PROTEIN COUPLED RECEPTORS FAMILY 1 PROFILE DOMAIN-CONTAINING PROTEIN"/>
    <property type="match status" value="1"/>
</dbReference>
<dbReference type="Gene3D" id="1.20.1070.10">
    <property type="entry name" value="Rhodopsin 7-helix transmembrane proteins"/>
    <property type="match status" value="1"/>
</dbReference>
<feature type="transmembrane region" description="Helical" evidence="6">
    <location>
        <begin position="157"/>
        <end position="176"/>
    </location>
</feature>
<dbReference type="GO" id="GO:0016020">
    <property type="term" value="C:membrane"/>
    <property type="evidence" value="ECO:0007669"/>
    <property type="project" value="UniProtKB-SubCell"/>
</dbReference>
<reference evidence="9" key="1">
    <citation type="submission" date="2022-11" db="UniProtKB">
        <authorList>
            <consortium name="WormBaseParasite"/>
        </authorList>
    </citation>
    <scope>IDENTIFICATION</scope>
</reference>
<feature type="transmembrane region" description="Helical" evidence="6">
    <location>
        <begin position="283"/>
        <end position="307"/>
    </location>
</feature>
<dbReference type="InterPro" id="IPR017452">
    <property type="entry name" value="GPCR_Rhodpsn_7TM"/>
</dbReference>
<evidence type="ECO:0000259" key="7">
    <source>
        <dbReference type="PROSITE" id="PS50262"/>
    </source>
</evidence>
<dbReference type="AlphaFoldDB" id="A0A915B7C7"/>
<feature type="compositionally biased region" description="Basic and acidic residues" evidence="5">
    <location>
        <begin position="242"/>
        <end position="252"/>
    </location>
</feature>
<proteinExistence type="predicted"/>
<evidence type="ECO:0000256" key="5">
    <source>
        <dbReference type="SAM" id="MobiDB-lite"/>
    </source>
</evidence>
<dbReference type="SUPFAM" id="SSF81321">
    <property type="entry name" value="Family A G protein-coupled receptor-like"/>
    <property type="match status" value="1"/>
</dbReference>
<organism evidence="8 9">
    <name type="scientific">Parascaris univalens</name>
    <name type="common">Nematode worm</name>
    <dbReference type="NCBI Taxonomy" id="6257"/>
    <lineage>
        <taxon>Eukaryota</taxon>
        <taxon>Metazoa</taxon>
        <taxon>Ecdysozoa</taxon>
        <taxon>Nematoda</taxon>
        <taxon>Chromadorea</taxon>
        <taxon>Rhabditida</taxon>
        <taxon>Spirurina</taxon>
        <taxon>Ascaridomorpha</taxon>
        <taxon>Ascaridoidea</taxon>
        <taxon>Ascarididae</taxon>
        <taxon>Parascaris</taxon>
    </lineage>
</organism>
<evidence type="ECO:0000256" key="6">
    <source>
        <dbReference type="SAM" id="Phobius"/>
    </source>
</evidence>